<feature type="compositionally biased region" description="Low complexity" evidence="1">
    <location>
        <begin position="76"/>
        <end position="86"/>
    </location>
</feature>
<dbReference type="InterPro" id="IPR003870">
    <property type="entry name" value="DUF222"/>
</dbReference>
<feature type="domain" description="HNH nuclease" evidence="2">
    <location>
        <begin position="529"/>
        <end position="580"/>
    </location>
</feature>
<feature type="region of interest" description="Disordered" evidence="1">
    <location>
        <begin position="501"/>
        <end position="528"/>
    </location>
</feature>
<feature type="region of interest" description="Disordered" evidence="1">
    <location>
        <begin position="41"/>
        <end position="88"/>
    </location>
</feature>
<evidence type="ECO:0000259" key="2">
    <source>
        <dbReference type="SMART" id="SM00507"/>
    </source>
</evidence>
<dbReference type="Proteomes" id="UP001499924">
    <property type="component" value="Unassembled WGS sequence"/>
</dbReference>
<keyword evidence="4" id="KW-1185">Reference proteome</keyword>
<proteinExistence type="predicted"/>
<reference evidence="4" key="1">
    <citation type="journal article" date="2019" name="Int. J. Syst. Evol. Microbiol.">
        <title>The Global Catalogue of Microorganisms (GCM) 10K type strain sequencing project: providing services to taxonomists for standard genome sequencing and annotation.</title>
        <authorList>
            <consortium name="The Broad Institute Genomics Platform"/>
            <consortium name="The Broad Institute Genome Sequencing Center for Infectious Disease"/>
            <person name="Wu L."/>
            <person name="Ma J."/>
        </authorList>
    </citation>
    <scope>NUCLEOTIDE SEQUENCE [LARGE SCALE GENOMIC DNA]</scope>
    <source>
        <strain evidence="4">JCM 15614</strain>
    </source>
</reference>
<evidence type="ECO:0000313" key="4">
    <source>
        <dbReference type="Proteomes" id="UP001499924"/>
    </source>
</evidence>
<dbReference type="InterPro" id="IPR003615">
    <property type="entry name" value="HNH_nuc"/>
</dbReference>
<feature type="region of interest" description="Disordered" evidence="1">
    <location>
        <begin position="608"/>
        <end position="643"/>
    </location>
</feature>
<feature type="compositionally biased region" description="Polar residues" evidence="1">
    <location>
        <begin position="432"/>
        <end position="443"/>
    </location>
</feature>
<feature type="compositionally biased region" description="Pro residues" evidence="1">
    <location>
        <begin position="62"/>
        <end position="75"/>
    </location>
</feature>
<organism evidence="3 4">
    <name type="scientific">Blastococcus jejuensis</name>
    <dbReference type="NCBI Taxonomy" id="351224"/>
    <lineage>
        <taxon>Bacteria</taxon>
        <taxon>Bacillati</taxon>
        <taxon>Actinomycetota</taxon>
        <taxon>Actinomycetes</taxon>
        <taxon>Geodermatophilales</taxon>
        <taxon>Geodermatophilaceae</taxon>
        <taxon>Blastococcus</taxon>
    </lineage>
</organism>
<sequence length="643" mass="67885">MIEHVFDDRAGWVYSQTSAVERALHDFLGLPETVFELAGSFRPHGRPVTPDAAHADGRAGDPPLPDVPPPAPSPAPSQATPAGPAPLGEECDRLARLLESGAAHLAAAKAAAEEQNRLAAVQARELAAFAACRPADELDRPDDEVGAAAAASRAARPSALTEVSEWAVDEVMATLHLPSRTAGVLLSESIGLVERLPATLAALDAGVISWAHVRVMVDWVAGLDDEIRAGVESALMAKAPGRTAAQLRETARRAALRADASAAAKRLARALRDRSVRMYGDRDGMASLTAMMSAPVTRACYRRLEALAEACKSPGDERTKDQRMADCLADLLIGQGSAGQPPVQVTLTVVAPARTLSGGDEPGELDGMAVSALEIREMAYALGLLPRPSAECTPADGTPPDDASAEPAAPAPSTAADDDADSPAPPDGQDGAESTPTVSSQDEQAVADVAALLGLRTKGGTALASLPTIAVIDEISGALLALTDAFEVRRRAACHRRACRSGRRPCTHPPAGRGLGPPPATDRYRPSDPLDRYVRARDRRCRFPGCRARPVRCDLDHVVPYPYGPTSAENLCCLCRHHHRLSHQAPGWRLRRRADGGLEWTLPSGERIVTHPIPFGTDDLPSTSDQPEPPPARDAQPVDPPPF</sequence>
<feature type="region of interest" description="Disordered" evidence="1">
    <location>
        <begin position="390"/>
        <end position="443"/>
    </location>
</feature>
<evidence type="ECO:0000256" key="1">
    <source>
        <dbReference type="SAM" id="MobiDB-lite"/>
    </source>
</evidence>
<protein>
    <recommendedName>
        <fullName evidence="2">HNH nuclease domain-containing protein</fullName>
    </recommendedName>
</protein>
<feature type="compositionally biased region" description="Pro residues" evidence="1">
    <location>
        <begin position="627"/>
        <end position="643"/>
    </location>
</feature>
<gene>
    <name evidence="3" type="ORF">GCM10010531_04280</name>
</gene>
<comment type="caution">
    <text evidence="3">The sequence shown here is derived from an EMBL/GenBank/DDBJ whole genome shotgun (WGS) entry which is preliminary data.</text>
</comment>
<dbReference type="CDD" id="cd00085">
    <property type="entry name" value="HNHc"/>
    <property type="match status" value="1"/>
</dbReference>
<dbReference type="Pfam" id="PF02720">
    <property type="entry name" value="DUF222"/>
    <property type="match status" value="1"/>
</dbReference>
<dbReference type="EMBL" id="BAAAVV010000001">
    <property type="protein sequence ID" value="GAA3156095.1"/>
    <property type="molecule type" value="Genomic_DNA"/>
</dbReference>
<feature type="compositionally biased region" description="Low complexity" evidence="1">
    <location>
        <begin position="400"/>
        <end position="415"/>
    </location>
</feature>
<dbReference type="SMART" id="SM00507">
    <property type="entry name" value="HNHc"/>
    <property type="match status" value="1"/>
</dbReference>
<evidence type="ECO:0000313" key="3">
    <source>
        <dbReference type="EMBL" id="GAA3156095.1"/>
    </source>
</evidence>
<name>A0ABP6NT20_9ACTN</name>
<dbReference type="Gene3D" id="1.10.30.50">
    <property type="match status" value="1"/>
</dbReference>
<accession>A0ABP6NT20</accession>